<keyword evidence="3" id="KW-0443">Lipid metabolism</keyword>
<dbReference type="AlphaFoldDB" id="A0A0G4ICC8"/>
<dbReference type="VEuPathDB" id="CryptoDB:Cvel_12981"/>
<dbReference type="InterPro" id="IPR002641">
    <property type="entry name" value="PNPLA_dom"/>
</dbReference>
<evidence type="ECO:0000313" key="7">
    <source>
        <dbReference type="EMBL" id="CEM54716.1"/>
    </source>
</evidence>
<proteinExistence type="predicted"/>
<dbReference type="Gene3D" id="3.40.1090.10">
    <property type="entry name" value="Cytosolic phospholipase A2 catalytic domain"/>
    <property type="match status" value="1"/>
</dbReference>
<evidence type="ECO:0000256" key="3">
    <source>
        <dbReference type="ARBA" id="ARBA00023098"/>
    </source>
</evidence>
<name>A0A0G4ICC8_9ALVE</name>
<dbReference type="EMBL" id="CDMZ01005810">
    <property type="protein sequence ID" value="CEM54716.1"/>
    <property type="molecule type" value="Genomic_DNA"/>
</dbReference>
<dbReference type="Pfam" id="PF01734">
    <property type="entry name" value="Patatin"/>
    <property type="match status" value="1"/>
</dbReference>
<sequence length="639" mass="70707">MPNKHSMGMAQFERNRSTRERSMVGTLAASLPFLFLCRLRQTTARIPDTAAAAPHNRLQRKTTLRPAFLASSRLTGRPVRASRRSSCTATAEEQKETATLNEPSSVPVKSLDEFYERLEAGEPLADVDVRGDVSRLSPALTARHPVLSTLRSRFFNSSLRTRDGEHVALCIEGGGMRGCVSAGMATAIHCLGMTRCFDSVYGSSAGSLVGAYLIAGQVPEVGTRVYFDILPEAKEEFISKRRILRSVGLGPLGGDLRAFVVDRLGPPVLSLDFLLKKVVQEVLPLDWESFWKGDKTIPLHVVTSGLCSESAVSLTSRDGNFKDIHTLGECMRASMLLPGVAGPLVRLPLECSGRNVVVSAGVAATEDHRLPRWSVDSNNSNGREIRGEPMADALLFEPIPYRSALKNGASKCLVLRTRPDGLKVTGKMKLMERLIMRRFWKQKNSMERMYEYMKAGGHKKIYAEDVLRLNEASGNPEAWAERVRRDLVEGEKAELGGKKEGDDKGENSSGEEDEDLEKQGDQGLFAIALDDTHDEITRYEMRKERIFEGVREGFERAWDVLAPLLLLRESPFEGEGEVGSLSEKDREVLKLVEKFRTGKEAAEEFIPEIWLTTKYEGAAAAAESVRGLIDTIPKNPVVR</sequence>
<feature type="region of interest" description="Disordered" evidence="5">
    <location>
        <begin position="75"/>
        <end position="103"/>
    </location>
</feature>
<dbReference type="PANTHER" id="PTHR14226">
    <property type="entry name" value="NEUROPATHY TARGET ESTERASE/SWISS CHEESE D.MELANOGASTER"/>
    <property type="match status" value="1"/>
</dbReference>
<evidence type="ECO:0000256" key="2">
    <source>
        <dbReference type="ARBA" id="ARBA00022963"/>
    </source>
</evidence>
<feature type="compositionally biased region" description="Basic and acidic residues" evidence="5">
    <location>
        <begin position="490"/>
        <end position="506"/>
    </location>
</feature>
<dbReference type="PROSITE" id="PS51635">
    <property type="entry name" value="PNPLA"/>
    <property type="match status" value="1"/>
</dbReference>
<dbReference type="InterPro" id="IPR016035">
    <property type="entry name" value="Acyl_Trfase/lysoPLipase"/>
</dbReference>
<dbReference type="GO" id="GO:0016298">
    <property type="term" value="F:lipase activity"/>
    <property type="evidence" value="ECO:0007669"/>
    <property type="project" value="UniProtKB-ARBA"/>
</dbReference>
<dbReference type="SUPFAM" id="SSF52151">
    <property type="entry name" value="FabD/lysophospholipase-like"/>
    <property type="match status" value="1"/>
</dbReference>
<feature type="short sequence motif" description="GXSXG" evidence="4">
    <location>
        <begin position="202"/>
        <end position="206"/>
    </location>
</feature>
<dbReference type="InterPro" id="IPR050301">
    <property type="entry name" value="NTE"/>
</dbReference>
<dbReference type="GO" id="GO:0016042">
    <property type="term" value="P:lipid catabolic process"/>
    <property type="evidence" value="ECO:0007669"/>
    <property type="project" value="UniProtKB-KW"/>
</dbReference>
<feature type="short sequence motif" description="GXGXXG" evidence="4">
    <location>
        <begin position="173"/>
        <end position="178"/>
    </location>
</feature>
<evidence type="ECO:0000256" key="4">
    <source>
        <dbReference type="PROSITE-ProRule" id="PRU01161"/>
    </source>
</evidence>
<organism evidence="7">
    <name type="scientific">Chromera velia CCMP2878</name>
    <dbReference type="NCBI Taxonomy" id="1169474"/>
    <lineage>
        <taxon>Eukaryota</taxon>
        <taxon>Sar</taxon>
        <taxon>Alveolata</taxon>
        <taxon>Colpodellida</taxon>
        <taxon>Chromeraceae</taxon>
        <taxon>Chromera</taxon>
    </lineage>
</organism>
<keyword evidence="2" id="KW-0442">Lipid degradation</keyword>
<evidence type="ECO:0000256" key="1">
    <source>
        <dbReference type="ARBA" id="ARBA00022801"/>
    </source>
</evidence>
<comment type="caution">
    <text evidence="4">Lacks conserved residue(s) required for the propagation of feature annotation.</text>
</comment>
<reference evidence="7" key="1">
    <citation type="submission" date="2014-11" db="EMBL/GenBank/DDBJ databases">
        <authorList>
            <person name="Otto D Thomas"/>
            <person name="Naeem Raeece"/>
        </authorList>
    </citation>
    <scope>NUCLEOTIDE SEQUENCE</scope>
</reference>
<evidence type="ECO:0000256" key="5">
    <source>
        <dbReference type="SAM" id="MobiDB-lite"/>
    </source>
</evidence>
<gene>
    <name evidence="7" type="ORF">Cvel_12981</name>
</gene>
<dbReference type="PANTHER" id="PTHR14226:SF64">
    <property type="entry name" value="PNPLA DOMAIN-CONTAINING PROTEIN"/>
    <property type="match status" value="1"/>
</dbReference>
<feature type="region of interest" description="Disordered" evidence="5">
    <location>
        <begin position="490"/>
        <end position="518"/>
    </location>
</feature>
<protein>
    <recommendedName>
        <fullName evidence="6">PNPLA domain-containing protein</fullName>
    </recommendedName>
</protein>
<dbReference type="PhylomeDB" id="A0A0G4ICC8"/>
<accession>A0A0G4ICC8</accession>
<feature type="domain" description="PNPLA" evidence="6">
    <location>
        <begin position="169"/>
        <end position="385"/>
    </location>
</feature>
<keyword evidence="1" id="KW-0378">Hydrolase</keyword>
<evidence type="ECO:0000259" key="6">
    <source>
        <dbReference type="PROSITE" id="PS51635"/>
    </source>
</evidence>
<dbReference type="GO" id="GO:0052689">
    <property type="term" value="F:carboxylic ester hydrolase activity"/>
    <property type="evidence" value="ECO:0007669"/>
    <property type="project" value="UniProtKB-ARBA"/>
</dbReference>